<comment type="similarity">
    <text evidence="1">Belongs to the TCP11 family.</text>
</comment>
<protein>
    <submittedName>
        <fullName evidence="2">Uncharacterized protein</fullName>
    </submittedName>
</protein>
<name>A0ABY9DUU3_VITVI</name>
<dbReference type="InterPro" id="IPR008862">
    <property type="entry name" value="Tcp11"/>
</dbReference>
<reference evidence="2 3" key="1">
    <citation type="journal article" date="2023" name="Hortic Res">
        <title>The complete reference genome for grapevine (Vitis vinifera L.) genetics and breeding.</title>
        <authorList>
            <person name="Shi X."/>
            <person name="Cao S."/>
            <person name="Wang X."/>
            <person name="Huang S."/>
            <person name="Wang Y."/>
            <person name="Liu Z."/>
            <person name="Liu W."/>
            <person name="Leng X."/>
            <person name="Peng Y."/>
            <person name="Wang N."/>
            <person name="Wang Y."/>
            <person name="Ma Z."/>
            <person name="Xu X."/>
            <person name="Zhang F."/>
            <person name="Xue H."/>
            <person name="Zhong H."/>
            <person name="Wang Y."/>
            <person name="Zhang K."/>
            <person name="Velt A."/>
            <person name="Avia K."/>
            <person name="Holtgrawe D."/>
            <person name="Grimplet J."/>
            <person name="Matus J.T."/>
            <person name="Ware D."/>
            <person name="Wu X."/>
            <person name="Wang H."/>
            <person name="Liu C."/>
            <person name="Fang Y."/>
            <person name="Rustenholz C."/>
            <person name="Cheng Z."/>
            <person name="Xiao H."/>
            <person name="Zhou Y."/>
        </authorList>
    </citation>
    <scope>NUCLEOTIDE SEQUENCE [LARGE SCALE GENOMIC DNA]</scope>
    <source>
        <strain evidence="3">cv. Pinot noir / PN40024</strain>
        <tissue evidence="2">Leaf</tissue>
    </source>
</reference>
<proteinExistence type="inferred from homology"/>
<dbReference type="PANTHER" id="PTHR12832">
    <property type="entry name" value="TESTIS-SPECIFIC PROTEIN PBS13 T-COMPLEX 11"/>
    <property type="match status" value="1"/>
</dbReference>
<dbReference type="EMBL" id="CP126665">
    <property type="protein sequence ID" value="WKA10691.1"/>
    <property type="molecule type" value="Genomic_DNA"/>
</dbReference>
<dbReference type="Proteomes" id="UP001227230">
    <property type="component" value="Chromosome 18"/>
</dbReference>
<gene>
    <name evidence="2" type="ORF">VitviT2T_028251</name>
</gene>
<evidence type="ECO:0000313" key="3">
    <source>
        <dbReference type="Proteomes" id="UP001227230"/>
    </source>
</evidence>
<accession>A0ABY9DUU3</accession>
<dbReference type="Pfam" id="PF05794">
    <property type="entry name" value="Tcp11"/>
    <property type="match status" value="1"/>
</dbReference>
<organism evidence="2 3">
    <name type="scientific">Vitis vinifera</name>
    <name type="common">Grape</name>
    <dbReference type="NCBI Taxonomy" id="29760"/>
    <lineage>
        <taxon>Eukaryota</taxon>
        <taxon>Viridiplantae</taxon>
        <taxon>Streptophyta</taxon>
        <taxon>Embryophyta</taxon>
        <taxon>Tracheophyta</taxon>
        <taxon>Spermatophyta</taxon>
        <taxon>Magnoliopsida</taxon>
        <taxon>eudicotyledons</taxon>
        <taxon>Gunneridae</taxon>
        <taxon>Pentapetalae</taxon>
        <taxon>rosids</taxon>
        <taxon>Vitales</taxon>
        <taxon>Vitaceae</taxon>
        <taxon>Viteae</taxon>
        <taxon>Vitis</taxon>
    </lineage>
</organism>
<evidence type="ECO:0000313" key="2">
    <source>
        <dbReference type="EMBL" id="WKA10691.1"/>
    </source>
</evidence>
<keyword evidence="3" id="KW-1185">Reference proteome</keyword>
<sequence length="62" mass="7350">MEKAFWDGLMESMKEDEPNYDRVVELMLEVRDKICNVAPRSWKPEIVEASKRDIWYSTGIIT</sequence>
<evidence type="ECO:0000256" key="1">
    <source>
        <dbReference type="ARBA" id="ARBA00010954"/>
    </source>
</evidence>
<dbReference type="PANTHER" id="PTHR12832:SF34">
    <property type="entry name" value="T-COMPLEX PROTEIN 11"/>
    <property type="match status" value="1"/>
</dbReference>